<proteinExistence type="predicted"/>
<dbReference type="KEGG" id="bpl:BURPS1106A_3493"/>
<evidence type="ECO:0000313" key="2">
    <source>
        <dbReference type="Proteomes" id="UP000006738"/>
    </source>
</evidence>
<name>A3NZG0_BURP0</name>
<dbReference type="AlphaFoldDB" id="A3NZG0"/>
<sequence length="51" mass="5829">MRRSVAPRVFAQIFQNRYAPHSGISPIYFDRQSNFAPQCESSNKKSARSPV</sequence>
<reference evidence="1 2" key="1">
    <citation type="submission" date="2007-02" db="EMBL/GenBank/DDBJ databases">
        <authorList>
            <person name="DeShazer D."/>
            <person name="Woods D.E."/>
            <person name="Nierman W.C."/>
        </authorList>
    </citation>
    <scope>NUCLEOTIDE SEQUENCE [LARGE SCALE GENOMIC DNA]</scope>
    <source>
        <strain evidence="1 2">1106a</strain>
    </source>
</reference>
<organism evidence="1 2">
    <name type="scientific">Burkholderia pseudomallei (strain 1106a)</name>
    <dbReference type="NCBI Taxonomy" id="357348"/>
    <lineage>
        <taxon>Bacteria</taxon>
        <taxon>Pseudomonadati</taxon>
        <taxon>Pseudomonadota</taxon>
        <taxon>Betaproteobacteria</taxon>
        <taxon>Burkholderiales</taxon>
        <taxon>Burkholderiaceae</taxon>
        <taxon>Burkholderia</taxon>
        <taxon>pseudomallei group</taxon>
    </lineage>
</organism>
<dbReference type="Proteomes" id="UP000006738">
    <property type="component" value="Chromosome I"/>
</dbReference>
<dbReference type="EMBL" id="CP000572">
    <property type="protein sequence ID" value="ABN90328.1"/>
    <property type="molecule type" value="Genomic_DNA"/>
</dbReference>
<gene>
    <name evidence="1" type="ordered locus">BURPS1106A_3493</name>
</gene>
<evidence type="ECO:0000313" key="1">
    <source>
        <dbReference type="EMBL" id="ABN90328.1"/>
    </source>
</evidence>
<protein>
    <submittedName>
        <fullName evidence="1">Uncharacterized protein</fullName>
    </submittedName>
</protein>
<accession>A3NZG0</accession>
<dbReference type="HOGENOM" id="CLU_3230801_0_0_4"/>